<dbReference type="GO" id="GO:0008137">
    <property type="term" value="F:NADH dehydrogenase (ubiquinone) activity"/>
    <property type="evidence" value="ECO:0007669"/>
    <property type="project" value="UniProtKB-EC"/>
</dbReference>
<feature type="transmembrane region" description="Helical" evidence="8">
    <location>
        <begin position="273"/>
        <end position="295"/>
    </location>
</feature>
<dbReference type="CTD" id="4540"/>
<feature type="transmembrane region" description="Helical" evidence="8">
    <location>
        <begin position="221"/>
        <end position="243"/>
    </location>
</feature>
<dbReference type="PANTHER" id="PTHR42829:SF2">
    <property type="entry name" value="NADH-UBIQUINONE OXIDOREDUCTASE CHAIN 5"/>
    <property type="match status" value="1"/>
</dbReference>
<feature type="transmembrane region" description="Helical" evidence="8">
    <location>
        <begin position="315"/>
        <end position="336"/>
    </location>
</feature>
<dbReference type="GO" id="GO:0015990">
    <property type="term" value="P:electron transport coupled proton transport"/>
    <property type="evidence" value="ECO:0007669"/>
    <property type="project" value="TreeGrafter"/>
</dbReference>
<dbReference type="GO" id="GO:0003954">
    <property type="term" value="F:NADH dehydrogenase activity"/>
    <property type="evidence" value="ECO:0007669"/>
    <property type="project" value="TreeGrafter"/>
</dbReference>
<dbReference type="EC" id="7.1.1.2" evidence="2"/>
<dbReference type="AlphaFoldDB" id="A0A1C8CKD7"/>
<proteinExistence type="predicted"/>
<evidence type="ECO:0000256" key="7">
    <source>
        <dbReference type="ARBA" id="ARBA00049551"/>
    </source>
</evidence>
<evidence type="ECO:0000256" key="1">
    <source>
        <dbReference type="ARBA" id="ARBA00004141"/>
    </source>
</evidence>
<feature type="transmembrane region" description="Helical" evidence="8">
    <location>
        <begin position="102"/>
        <end position="121"/>
    </location>
</feature>
<evidence type="ECO:0000256" key="3">
    <source>
        <dbReference type="ARBA" id="ARBA00022692"/>
    </source>
</evidence>
<comment type="catalytic activity">
    <reaction evidence="7">
        <text>a ubiquinone + NADH + 5 H(+)(in) = a ubiquinol + NAD(+) + 4 H(+)(out)</text>
        <dbReference type="Rhea" id="RHEA:29091"/>
        <dbReference type="Rhea" id="RHEA-COMP:9565"/>
        <dbReference type="Rhea" id="RHEA-COMP:9566"/>
        <dbReference type="ChEBI" id="CHEBI:15378"/>
        <dbReference type="ChEBI" id="CHEBI:16389"/>
        <dbReference type="ChEBI" id="CHEBI:17976"/>
        <dbReference type="ChEBI" id="CHEBI:57540"/>
        <dbReference type="ChEBI" id="CHEBI:57945"/>
        <dbReference type="EC" id="7.1.1.2"/>
    </reaction>
</comment>
<feature type="transmembrane region" description="Helical" evidence="8">
    <location>
        <begin position="7"/>
        <end position="27"/>
    </location>
</feature>
<gene>
    <name evidence="10" type="primary">ND5</name>
</gene>
<evidence type="ECO:0000256" key="5">
    <source>
        <dbReference type="ARBA" id="ARBA00023136"/>
    </source>
</evidence>
<evidence type="ECO:0000313" key="10">
    <source>
        <dbReference type="EMBL" id="AKP19689.1"/>
    </source>
</evidence>
<feature type="domain" description="NADH:quinone oxidoreductase/Mrp antiporter transmembrane" evidence="9">
    <location>
        <begin position="95"/>
        <end position="358"/>
    </location>
</feature>
<feature type="transmembrane region" description="Helical" evidence="8">
    <location>
        <begin position="419"/>
        <end position="440"/>
    </location>
</feature>
<protein>
    <recommendedName>
        <fullName evidence="2">NADH:ubiquinone reductase (H(+)-translocating)</fullName>
        <ecNumber evidence="2">7.1.1.2</ecNumber>
    </recommendedName>
    <alternativeName>
        <fullName evidence="6">NADH dehydrogenase subunit 5</fullName>
    </alternativeName>
</protein>
<sequence length="515" mass="58843">MLINILLVPVVYTIILLSIAYMDFNIIVGSNTLSYLISIYYNFTVDYISISCLTMLITCFMIAGLFYWHYFSWHSDYLIINIQLFVLSMVYLILSSSVVNSFIGWELLGISSFFLILYYSIYYSARAASVTVLSSRLGDVGFFIFLSCVINDIFDSISLSCCIFILFLLISKSAVFPLTSWLLEAMRAPTPVSSLVHSSTLVAAGVVLICRYEVFLINGPYSYIFFILCICTTLLSASAAFFYSDTKKVIALSTCNNISWCYIYLYNGMAELCLLQLVCHGIFKCILFCLIGDFLVNSNNSQNKSMHYYFHSFSYNIIITVICLFISGFPFLGVYFSKHLFLSYLSDINNILVLTFILLGLSFSFLYTFRLLNVLNIDLNTNSNGFNNLFYVCIVMLPVLVLINSLLTNSLLEDNLPSHLVSILINVLIVITSLIGYIYYYNSLSRWNSSLYGQDFLIFDTSAIFMFIINIIYNSSIFRWESELIKNILFVRTNYNLGLSFILVLSLMFYLFILI</sequence>
<evidence type="ECO:0000256" key="4">
    <source>
        <dbReference type="ARBA" id="ARBA00022989"/>
    </source>
</evidence>
<dbReference type="GO" id="GO:0042773">
    <property type="term" value="P:ATP synthesis coupled electron transport"/>
    <property type="evidence" value="ECO:0007669"/>
    <property type="project" value="InterPro"/>
</dbReference>
<dbReference type="EMBL" id="KP780992">
    <property type="protein sequence ID" value="AKP19689.1"/>
    <property type="molecule type" value="Genomic_DNA"/>
</dbReference>
<evidence type="ECO:0000256" key="6">
    <source>
        <dbReference type="ARBA" id="ARBA00031027"/>
    </source>
</evidence>
<accession>A0A1C8CKD7</accession>
<keyword evidence="3 8" id="KW-0812">Transmembrane</keyword>
<dbReference type="GeneID" id="29294517"/>
<dbReference type="PRINTS" id="PR01434">
    <property type="entry name" value="NADHDHGNASE5"/>
</dbReference>
<feature type="transmembrane region" description="Helical" evidence="8">
    <location>
        <begin position="47"/>
        <end position="70"/>
    </location>
</feature>
<dbReference type="InterPro" id="IPR003945">
    <property type="entry name" value="NU5C-like"/>
</dbReference>
<evidence type="ECO:0000259" key="9">
    <source>
        <dbReference type="Pfam" id="PF00361"/>
    </source>
</evidence>
<feature type="transmembrane region" description="Helical" evidence="8">
    <location>
        <begin position="142"/>
        <end position="170"/>
    </location>
</feature>
<dbReference type="InterPro" id="IPR001750">
    <property type="entry name" value="ND/Mrp_TM"/>
</dbReference>
<keyword evidence="4 8" id="KW-1133">Transmembrane helix</keyword>
<evidence type="ECO:0000256" key="8">
    <source>
        <dbReference type="SAM" id="Phobius"/>
    </source>
</evidence>
<dbReference type="Pfam" id="PF00361">
    <property type="entry name" value="Proton_antipo_M"/>
    <property type="match status" value="1"/>
</dbReference>
<keyword evidence="10" id="KW-0496">Mitochondrion</keyword>
<feature type="transmembrane region" description="Helical" evidence="8">
    <location>
        <begin position="389"/>
        <end position="407"/>
    </location>
</feature>
<organism evidence="10">
    <name type="scientific">Gyrodactylus parvae</name>
    <dbReference type="NCBI Taxonomy" id="430758"/>
    <lineage>
        <taxon>Eukaryota</taxon>
        <taxon>Metazoa</taxon>
        <taxon>Spiralia</taxon>
        <taxon>Lophotrochozoa</taxon>
        <taxon>Platyhelminthes</taxon>
        <taxon>Monogenea</taxon>
        <taxon>Monopisthocotylea</taxon>
        <taxon>Gyrodactylidea</taxon>
        <taxon>Gyrodactylidae</taxon>
        <taxon>Gyrodactylus</taxon>
    </lineage>
</organism>
<feature type="transmembrane region" description="Helical" evidence="8">
    <location>
        <begin position="348"/>
        <end position="369"/>
    </location>
</feature>
<dbReference type="GO" id="GO:0016020">
    <property type="term" value="C:membrane"/>
    <property type="evidence" value="ECO:0007669"/>
    <property type="project" value="UniProtKB-SubCell"/>
</dbReference>
<evidence type="ECO:0000256" key="2">
    <source>
        <dbReference type="ARBA" id="ARBA00012944"/>
    </source>
</evidence>
<keyword evidence="5 8" id="KW-0472">Membrane</keyword>
<geneLocation type="mitochondrion" evidence="10"/>
<feature type="transmembrane region" description="Helical" evidence="8">
    <location>
        <begin position="190"/>
        <end position="209"/>
    </location>
</feature>
<comment type="subcellular location">
    <subcellularLocation>
        <location evidence="1">Membrane</location>
        <topology evidence="1">Multi-pass membrane protein</topology>
    </subcellularLocation>
</comment>
<feature type="transmembrane region" description="Helical" evidence="8">
    <location>
        <begin position="77"/>
        <end position="96"/>
    </location>
</feature>
<feature type="transmembrane region" description="Helical" evidence="8">
    <location>
        <begin position="452"/>
        <end position="473"/>
    </location>
</feature>
<dbReference type="PANTHER" id="PTHR42829">
    <property type="entry name" value="NADH-UBIQUINONE OXIDOREDUCTASE CHAIN 5"/>
    <property type="match status" value="1"/>
</dbReference>
<dbReference type="RefSeq" id="YP_009309702.1">
    <property type="nucleotide sequence ID" value="NC_031438.1"/>
</dbReference>
<reference evidence="10" key="1">
    <citation type="journal article" date="2016" name="J. Fish Dis.">
        <title>Comparative analyses within Gyrodactylus (Platyhelminthes: Monogenea) mitochondrial genomes and conserved polymerase chain reaction primers for gyrodactylid mitochondrial DNA.</title>
        <authorList>
            <person name="Ye F."/>
            <person name="Easy R.H."/>
            <person name="King S.D."/>
            <person name="Cone D.K."/>
            <person name="You P."/>
        </authorList>
    </citation>
    <scope>NUCLEOTIDE SEQUENCE</scope>
</reference>
<name>A0A1C8CKD7_9PLAT</name>
<feature type="transmembrane region" description="Helical" evidence="8">
    <location>
        <begin position="494"/>
        <end position="513"/>
    </location>
</feature>